<evidence type="ECO:0000256" key="6">
    <source>
        <dbReference type="ARBA" id="ARBA00022438"/>
    </source>
</evidence>
<keyword evidence="9" id="KW-0378">Hydrolase</keyword>
<proteinExistence type="inferred from homology"/>
<evidence type="ECO:0000256" key="10">
    <source>
        <dbReference type="ARBA" id="ARBA00022833"/>
    </source>
</evidence>
<keyword evidence="10" id="KW-0862">Zinc</keyword>
<keyword evidence="12" id="KW-0732">Signal</keyword>
<feature type="chain" id="PRO_5026853682" description="Aminopeptidase N" evidence="12">
    <location>
        <begin position="19"/>
        <end position="701"/>
    </location>
</feature>
<comment type="caution">
    <text evidence="15">The sequence shown here is derived from an EMBL/GenBank/DDBJ whole genome shotgun (WGS) entry which is preliminary data.</text>
</comment>
<keyword evidence="11" id="KW-0482">Metalloprotease</keyword>
<dbReference type="Pfam" id="PF17900">
    <property type="entry name" value="Peptidase_M1_N"/>
    <property type="match status" value="1"/>
</dbReference>
<keyword evidence="16" id="KW-1185">Reference proteome</keyword>
<dbReference type="Gene3D" id="1.10.390.10">
    <property type="entry name" value="Neutral Protease Domain 2"/>
    <property type="match status" value="1"/>
</dbReference>
<keyword evidence="7" id="KW-0645">Protease</keyword>
<dbReference type="EMBL" id="JAABOQ010000002">
    <property type="protein sequence ID" value="NER16340.1"/>
    <property type="molecule type" value="Genomic_DNA"/>
</dbReference>
<dbReference type="GO" id="GO:0016285">
    <property type="term" value="F:alanyl aminopeptidase activity"/>
    <property type="evidence" value="ECO:0007669"/>
    <property type="project" value="UniProtKB-EC"/>
</dbReference>
<gene>
    <name evidence="15" type="ORF">GWK10_03920</name>
</gene>
<dbReference type="InterPro" id="IPR045357">
    <property type="entry name" value="Aminopeptidase_N-like_N"/>
</dbReference>
<dbReference type="GO" id="GO:0008270">
    <property type="term" value="F:zinc ion binding"/>
    <property type="evidence" value="ECO:0007669"/>
    <property type="project" value="InterPro"/>
</dbReference>
<dbReference type="InterPro" id="IPR050344">
    <property type="entry name" value="Peptidase_M1_aminopeptidases"/>
</dbReference>
<evidence type="ECO:0000313" key="16">
    <source>
        <dbReference type="Proteomes" id="UP000474296"/>
    </source>
</evidence>
<sequence length="701" mass="81366">MRIRFLFLLLFITLVCHAQQATVVDFEKLQAVLYIDPYQKTVEGSVAVQFKVLKDTSMVYLDARNMELLGELKSDKVLVSSAKNKIEFKGDFKANKIYKISFSYKAFPKKTMYFFGWDTESAIKQVWTQGQGKYTSHWLPSLDYMNDKIEFDLTIRFDKNYQVITNGKLVESNTNNGKTQWQYDMQQPMSSYLVAVAIGNYESQKLISNSGIPLVNYYHPSDANKVEPTYRYTQQIFDFLEAEIGVPFPWQNYKQIPVRDFLYAGMENTGATIFANSFMVDSIGFSDNNYVNVNAHELAHQWFGNLVTEVSGTDHWLHEGFATYYALLAEREVFGAAYYSQRLYESAEQLNELSQQGKGESLLNPKASSLTFYQKGAWALHMLREEVGDEAFELAIKNYLKKYQFKNVTTNDFMAEVELTSGKDLVEFVELWLQSKHFPYEEAMASLIAQPDFFIDRLFEVTQNEFQHPSKKKSNERYEFFKKVLDAAVYYPVKTEVIDQIKDDVVPFRVALLKQALATDDLKLRQYIIGAVNEIPQELQAEFESLLDDESYITQENALFRLWANFPDMRMTYLDKTKGVEGLRNKNIRTLWLALALVTSDYNEENKASWYQELSSYTSPKYSFEIRENAFRYLIELAAYNDQNLLDLINAATHPNWRFASFAKKTLQSLLEDTTWQERFKKLAAKLSSSEQSVLKQLQTK</sequence>
<organism evidence="15 16">
    <name type="scientific">Spongiivirga citrea</name>
    <dbReference type="NCBI Taxonomy" id="1481457"/>
    <lineage>
        <taxon>Bacteria</taxon>
        <taxon>Pseudomonadati</taxon>
        <taxon>Bacteroidota</taxon>
        <taxon>Flavobacteriia</taxon>
        <taxon>Flavobacteriales</taxon>
        <taxon>Flavobacteriaceae</taxon>
        <taxon>Spongiivirga</taxon>
    </lineage>
</organism>
<evidence type="ECO:0000256" key="8">
    <source>
        <dbReference type="ARBA" id="ARBA00022723"/>
    </source>
</evidence>
<dbReference type="EC" id="3.4.11.2" evidence="4"/>
<dbReference type="GO" id="GO:0042277">
    <property type="term" value="F:peptide binding"/>
    <property type="evidence" value="ECO:0007669"/>
    <property type="project" value="TreeGrafter"/>
</dbReference>
<keyword evidence="6" id="KW-0031">Aminopeptidase</keyword>
<dbReference type="GO" id="GO:0070006">
    <property type="term" value="F:metalloaminopeptidase activity"/>
    <property type="evidence" value="ECO:0007669"/>
    <property type="project" value="TreeGrafter"/>
</dbReference>
<comment type="catalytic activity">
    <reaction evidence="1">
        <text>Release of an N-terminal amino acid, Xaa-|-Yaa- from a peptide, amide or arylamide. Xaa is preferably Ala, but may be most amino acids including Pro (slow action). When a terminal hydrophobic residue is followed by a prolyl residue, the two may be released as an intact Xaa-Pro dipeptide.</text>
        <dbReference type="EC" id="3.4.11.2"/>
    </reaction>
</comment>
<evidence type="ECO:0000256" key="7">
    <source>
        <dbReference type="ARBA" id="ARBA00022670"/>
    </source>
</evidence>
<dbReference type="PANTHER" id="PTHR11533:SF174">
    <property type="entry name" value="PUROMYCIN-SENSITIVE AMINOPEPTIDASE-RELATED"/>
    <property type="match status" value="1"/>
</dbReference>
<dbReference type="Pfam" id="PF01433">
    <property type="entry name" value="Peptidase_M1"/>
    <property type="match status" value="1"/>
</dbReference>
<comment type="cofactor">
    <cofactor evidence="2">
        <name>Zn(2+)</name>
        <dbReference type="ChEBI" id="CHEBI:29105"/>
    </cofactor>
</comment>
<dbReference type="InterPro" id="IPR016024">
    <property type="entry name" value="ARM-type_fold"/>
</dbReference>
<dbReference type="SUPFAM" id="SSF55486">
    <property type="entry name" value="Metalloproteases ('zincins'), catalytic domain"/>
    <property type="match status" value="1"/>
</dbReference>
<dbReference type="Gene3D" id="2.60.40.1730">
    <property type="entry name" value="tricorn interacting facor f3 domain"/>
    <property type="match status" value="1"/>
</dbReference>
<dbReference type="AlphaFoldDB" id="A0A6M0CQY0"/>
<dbReference type="RefSeq" id="WP_164029615.1">
    <property type="nucleotide sequence ID" value="NZ_JAABOQ010000002.1"/>
</dbReference>
<evidence type="ECO:0000259" key="13">
    <source>
        <dbReference type="Pfam" id="PF01433"/>
    </source>
</evidence>
<evidence type="ECO:0000256" key="3">
    <source>
        <dbReference type="ARBA" id="ARBA00010136"/>
    </source>
</evidence>
<evidence type="ECO:0000256" key="11">
    <source>
        <dbReference type="ARBA" id="ARBA00023049"/>
    </source>
</evidence>
<evidence type="ECO:0000256" key="1">
    <source>
        <dbReference type="ARBA" id="ARBA00000098"/>
    </source>
</evidence>
<comment type="similarity">
    <text evidence="3">Belongs to the peptidase M1 family.</text>
</comment>
<evidence type="ECO:0000256" key="4">
    <source>
        <dbReference type="ARBA" id="ARBA00012564"/>
    </source>
</evidence>
<feature type="domain" description="Peptidase M1 membrane alanine aminopeptidase" evidence="13">
    <location>
        <begin position="232"/>
        <end position="432"/>
    </location>
</feature>
<dbReference type="SUPFAM" id="SSF63737">
    <property type="entry name" value="Leukotriene A4 hydrolase N-terminal domain"/>
    <property type="match status" value="1"/>
</dbReference>
<evidence type="ECO:0000256" key="12">
    <source>
        <dbReference type="SAM" id="SignalP"/>
    </source>
</evidence>
<dbReference type="SUPFAM" id="SSF48371">
    <property type="entry name" value="ARM repeat"/>
    <property type="match status" value="1"/>
</dbReference>
<evidence type="ECO:0000259" key="14">
    <source>
        <dbReference type="Pfam" id="PF17900"/>
    </source>
</evidence>
<dbReference type="GO" id="GO:0043171">
    <property type="term" value="P:peptide catabolic process"/>
    <property type="evidence" value="ECO:0007669"/>
    <property type="project" value="TreeGrafter"/>
</dbReference>
<evidence type="ECO:0000256" key="2">
    <source>
        <dbReference type="ARBA" id="ARBA00001947"/>
    </source>
</evidence>
<dbReference type="GO" id="GO:0005737">
    <property type="term" value="C:cytoplasm"/>
    <property type="evidence" value="ECO:0007669"/>
    <property type="project" value="TreeGrafter"/>
</dbReference>
<dbReference type="PANTHER" id="PTHR11533">
    <property type="entry name" value="PROTEASE M1 ZINC METALLOPROTEASE"/>
    <property type="match status" value="1"/>
</dbReference>
<evidence type="ECO:0000256" key="9">
    <source>
        <dbReference type="ARBA" id="ARBA00022801"/>
    </source>
</evidence>
<keyword evidence="8" id="KW-0479">Metal-binding</keyword>
<dbReference type="InterPro" id="IPR027268">
    <property type="entry name" value="Peptidase_M4/M1_CTD_sf"/>
</dbReference>
<dbReference type="InterPro" id="IPR014782">
    <property type="entry name" value="Peptidase_M1_dom"/>
</dbReference>
<dbReference type="GO" id="GO:0016020">
    <property type="term" value="C:membrane"/>
    <property type="evidence" value="ECO:0007669"/>
    <property type="project" value="TreeGrafter"/>
</dbReference>
<dbReference type="GO" id="GO:0005615">
    <property type="term" value="C:extracellular space"/>
    <property type="evidence" value="ECO:0007669"/>
    <property type="project" value="TreeGrafter"/>
</dbReference>
<accession>A0A6M0CQY0</accession>
<dbReference type="Proteomes" id="UP000474296">
    <property type="component" value="Unassembled WGS sequence"/>
</dbReference>
<dbReference type="CDD" id="cd09603">
    <property type="entry name" value="M1_APN_like"/>
    <property type="match status" value="1"/>
</dbReference>
<dbReference type="InterPro" id="IPR001930">
    <property type="entry name" value="Peptidase_M1"/>
</dbReference>
<dbReference type="PRINTS" id="PR00756">
    <property type="entry name" value="ALADIPTASE"/>
</dbReference>
<dbReference type="GO" id="GO:0006508">
    <property type="term" value="P:proteolysis"/>
    <property type="evidence" value="ECO:0007669"/>
    <property type="project" value="UniProtKB-KW"/>
</dbReference>
<reference evidence="15 16" key="1">
    <citation type="submission" date="2020-01" db="EMBL/GenBank/DDBJ databases">
        <title>Spongiivirga citrea KCTC 32990T.</title>
        <authorList>
            <person name="Wang G."/>
        </authorList>
    </citation>
    <scope>NUCLEOTIDE SEQUENCE [LARGE SCALE GENOMIC DNA]</scope>
    <source>
        <strain evidence="15 16">KCTC 32990</strain>
    </source>
</reference>
<evidence type="ECO:0000313" key="15">
    <source>
        <dbReference type="EMBL" id="NER16340.1"/>
    </source>
</evidence>
<protein>
    <recommendedName>
        <fullName evidence="5">Aminopeptidase N</fullName>
        <ecNumber evidence="4">3.4.11.2</ecNumber>
    </recommendedName>
</protein>
<feature type="domain" description="Aminopeptidase N-like N-terminal" evidence="14">
    <location>
        <begin position="33"/>
        <end position="193"/>
    </location>
</feature>
<dbReference type="InterPro" id="IPR042097">
    <property type="entry name" value="Aminopeptidase_N-like_N_sf"/>
</dbReference>
<evidence type="ECO:0000256" key="5">
    <source>
        <dbReference type="ARBA" id="ARBA00015611"/>
    </source>
</evidence>
<feature type="signal peptide" evidence="12">
    <location>
        <begin position="1"/>
        <end position="18"/>
    </location>
</feature>
<name>A0A6M0CQY0_9FLAO</name>